<feature type="domain" description="DUF5077" evidence="2">
    <location>
        <begin position="33"/>
        <end position="150"/>
    </location>
</feature>
<evidence type="ECO:0000313" key="4">
    <source>
        <dbReference type="Proteomes" id="UP000199421"/>
    </source>
</evidence>
<accession>A0A1H7YLD1</accession>
<dbReference type="AlphaFoldDB" id="A0A1H7YLD1"/>
<evidence type="ECO:0000256" key="1">
    <source>
        <dbReference type="SAM" id="SignalP"/>
    </source>
</evidence>
<dbReference type="OrthoDB" id="6014523at2"/>
<keyword evidence="1" id="KW-0732">Signal</keyword>
<dbReference type="Pfam" id="PF16871">
    <property type="entry name" value="DUF5077"/>
    <property type="match status" value="1"/>
</dbReference>
<evidence type="ECO:0000313" key="3">
    <source>
        <dbReference type="EMBL" id="SEM46795.1"/>
    </source>
</evidence>
<dbReference type="Proteomes" id="UP000199421">
    <property type="component" value="Unassembled WGS sequence"/>
</dbReference>
<feature type="signal peptide" evidence="1">
    <location>
        <begin position="1"/>
        <end position="20"/>
    </location>
</feature>
<dbReference type="InterPro" id="IPR021862">
    <property type="entry name" value="DUF3472"/>
</dbReference>
<sequence>MKRKIYVLFLSAFFTLGKIAAQQKEVAANAVIVPIGGNTWQVGKYIKEDSDIISEEGIAKWDNPENEFKTFIRLAKKGTLDVWLKASVDEPSNLTVNVGHQKNTINISNGNEKSIYLGEWNIQDTGYVAIHLKANKQVALRGMVSLIVAGSAIDAGTHFVKNNEGNFFYWGRRGPSTHLNYQTPKDKDIAYYYNEITVPKGNDVIGSYYMANGFSGGYFGMQVNSATERRILFSVWSPFKTDNPNEIPEDHKIKLLKKGRAVHTGEFGNEGAGGQSYLHYNWKAGTTYKFLLKGEPVANNYTNYTAWFFAPEVGQWQLIASFSRPQTNSWLTGFHSFLENFSPMQGIYERKVYFGNQWVLDNTGDWYQVNKAKFSADNTARVGYRLDYSGGTEQGRFYLHNFGFFDHYTPIGTVLERTLMKRQPNIDFKKLP</sequence>
<protein>
    <recommendedName>
        <fullName evidence="2">DUF5077 domain-containing protein</fullName>
    </recommendedName>
</protein>
<reference evidence="4" key="1">
    <citation type="submission" date="2016-10" db="EMBL/GenBank/DDBJ databases">
        <authorList>
            <person name="Varghese N."/>
            <person name="Submissions S."/>
        </authorList>
    </citation>
    <scope>NUCLEOTIDE SEQUENCE [LARGE SCALE GENOMIC DNA]</scope>
    <source>
        <strain evidence="4">DSM 18733</strain>
    </source>
</reference>
<dbReference type="InterPro" id="IPR031712">
    <property type="entry name" value="DUF5077"/>
</dbReference>
<evidence type="ECO:0000259" key="2">
    <source>
        <dbReference type="Pfam" id="PF16871"/>
    </source>
</evidence>
<dbReference type="EMBL" id="FOAF01000013">
    <property type="protein sequence ID" value="SEM46795.1"/>
    <property type="molecule type" value="Genomic_DNA"/>
</dbReference>
<gene>
    <name evidence="3" type="ORF">SAMN05661044_05275</name>
</gene>
<organism evidence="3 4">
    <name type="scientific">Olivibacter domesticus</name>
    <name type="common">Pseudosphingobacterium domesticum</name>
    <dbReference type="NCBI Taxonomy" id="407022"/>
    <lineage>
        <taxon>Bacteria</taxon>
        <taxon>Pseudomonadati</taxon>
        <taxon>Bacteroidota</taxon>
        <taxon>Sphingobacteriia</taxon>
        <taxon>Sphingobacteriales</taxon>
        <taxon>Sphingobacteriaceae</taxon>
        <taxon>Olivibacter</taxon>
    </lineage>
</organism>
<feature type="chain" id="PRO_5011582358" description="DUF5077 domain-containing protein" evidence="1">
    <location>
        <begin position="21"/>
        <end position="432"/>
    </location>
</feature>
<dbReference type="RefSeq" id="WP_093332084.1">
    <property type="nucleotide sequence ID" value="NZ_FOAF01000013.1"/>
</dbReference>
<dbReference type="STRING" id="407022.SAMN05661044_05275"/>
<proteinExistence type="predicted"/>
<keyword evidence="4" id="KW-1185">Reference proteome</keyword>
<name>A0A1H7YLD1_OLID1</name>
<dbReference type="Pfam" id="PF11958">
    <property type="entry name" value="DUF3472"/>
    <property type="match status" value="1"/>
</dbReference>